<gene>
    <name evidence="2" type="ORF">ATC1_13323</name>
</gene>
<dbReference type="AlphaFoldDB" id="A0A0S7BVF0"/>
<feature type="domain" description="NAD-dependent epimerase/dehydratase" evidence="1">
    <location>
        <begin position="10"/>
        <end position="234"/>
    </location>
</feature>
<dbReference type="EMBL" id="DF968181">
    <property type="protein sequence ID" value="GAP40351.1"/>
    <property type="molecule type" value="Genomic_DNA"/>
</dbReference>
<dbReference type="Pfam" id="PF01370">
    <property type="entry name" value="Epimerase"/>
    <property type="match status" value="1"/>
</dbReference>
<dbReference type="PANTHER" id="PTHR48079">
    <property type="entry name" value="PROTEIN YEEZ"/>
    <property type="match status" value="1"/>
</dbReference>
<organism evidence="2">
    <name type="scientific">Flexilinea flocculi</name>
    <dbReference type="NCBI Taxonomy" id="1678840"/>
    <lineage>
        <taxon>Bacteria</taxon>
        <taxon>Bacillati</taxon>
        <taxon>Chloroflexota</taxon>
        <taxon>Anaerolineae</taxon>
        <taxon>Anaerolineales</taxon>
        <taxon>Anaerolineaceae</taxon>
        <taxon>Flexilinea</taxon>
    </lineage>
</organism>
<evidence type="ECO:0000259" key="1">
    <source>
        <dbReference type="Pfam" id="PF01370"/>
    </source>
</evidence>
<dbReference type="InterPro" id="IPR001509">
    <property type="entry name" value="Epimerase_deHydtase"/>
</dbReference>
<reference evidence="2" key="1">
    <citation type="journal article" date="2015" name="Genome Announc.">
        <title>Draft Genome Sequence of Anaerolineae Strain TC1, a Novel Isolate from a Methanogenic Wastewater Treatment System.</title>
        <authorList>
            <person name="Matsuura N."/>
            <person name="Tourlousse D.M."/>
            <person name="Sun L."/>
            <person name="Toyonaga M."/>
            <person name="Kuroda K."/>
            <person name="Ohashi A."/>
            <person name="Cruz R."/>
            <person name="Yamaguchi T."/>
            <person name="Sekiguchi Y."/>
        </authorList>
    </citation>
    <scope>NUCLEOTIDE SEQUENCE [LARGE SCALE GENOMIC DNA]</scope>
    <source>
        <strain evidence="2">TC1</strain>
    </source>
</reference>
<accession>A0A0S7BVF0</accession>
<evidence type="ECO:0000313" key="2">
    <source>
        <dbReference type="EMBL" id="GAP40351.1"/>
    </source>
</evidence>
<dbReference type="Proteomes" id="UP000053370">
    <property type="component" value="Unassembled WGS sequence"/>
</dbReference>
<name>A0A0S7BVF0_9CHLR</name>
<evidence type="ECO:0000313" key="3">
    <source>
        <dbReference type="Proteomes" id="UP000053370"/>
    </source>
</evidence>
<dbReference type="InterPro" id="IPR051783">
    <property type="entry name" value="NAD(P)-dependent_oxidoreduct"/>
</dbReference>
<dbReference type="InterPro" id="IPR036291">
    <property type="entry name" value="NAD(P)-bd_dom_sf"/>
</dbReference>
<proteinExistence type="predicted"/>
<dbReference type="PANTHER" id="PTHR48079:SF6">
    <property type="entry name" value="NAD(P)-BINDING DOMAIN-CONTAINING PROTEIN-RELATED"/>
    <property type="match status" value="1"/>
</dbReference>
<dbReference type="STRING" id="1678840.ATC1_13323"/>
<protein>
    <submittedName>
        <fullName evidence="2">Nucleoside-diphosphate-sugar epimerase</fullName>
    </submittedName>
</protein>
<dbReference type="Gene3D" id="3.40.50.720">
    <property type="entry name" value="NAD(P)-binding Rossmann-like Domain"/>
    <property type="match status" value="1"/>
</dbReference>
<sequence length="337" mass="37384">MKGKMGEIYLVTGAAGHLGNTITRQLIRQGKRVRALVLPGDKAADRLPAEVEKFYGNLLEPESLKKFLDTGSDQIAAVIHCAGIVTTSSKFLPIIRNVNVTGTKNIVDLCKSFRIRKLVYISSVHAIPVLPAGETMAEVNHFSPETVVGPYAKSKAEATSYVQEAASNGLDASIVFPGGICGPYDFGKSHMTQLLIDFYQGRMQIGIEGGFDFVDVRDVAAGVISCCDKGKPGEGYILTNRYVSIPEMLDLFHQFTGKKQTKTYVPMWLAKAMVPFCEVYYRIRNQPPIFNAYSLHTISVNSIYSHEKAVRDLDYHVRPFSETVRDTVDWLKHEGRL</sequence>
<keyword evidence="3" id="KW-1185">Reference proteome</keyword>
<dbReference type="GO" id="GO:0005737">
    <property type="term" value="C:cytoplasm"/>
    <property type="evidence" value="ECO:0007669"/>
    <property type="project" value="TreeGrafter"/>
</dbReference>
<dbReference type="SUPFAM" id="SSF51735">
    <property type="entry name" value="NAD(P)-binding Rossmann-fold domains"/>
    <property type="match status" value="1"/>
</dbReference>
<dbReference type="GO" id="GO:0004029">
    <property type="term" value="F:aldehyde dehydrogenase (NAD+) activity"/>
    <property type="evidence" value="ECO:0007669"/>
    <property type="project" value="TreeGrafter"/>
</dbReference>